<evidence type="ECO:0000256" key="6">
    <source>
        <dbReference type="SAM" id="Phobius"/>
    </source>
</evidence>
<gene>
    <name evidence="7" type="ORF">BDD21_3165</name>
</gene>
<comment type="similarity">
    <text evidence="2">Belongs to the PucC family.</text>
</comment>
<feature type="transmembrane region" description="Helical" evidence="6">
    <location>
        <begin position="177"/>
        <end position="201"/>
    </location>
</feature>
<feature type="transmembrane region" description="Helical" evidence="6">
    <location>
        <begin position="387"/>
        <end position="410"/>
    </location>
</feature>
<evidence type="ECO:0000313" key="7">
    <source>
        <dbReference type="EMBL" id="RKT45693.1"/>
    </source>
</evidence>
<evidence type="ECO:0000256" key="4">
    <source>
        <dbReference type="ARBA" id="ARBA00022989"/>
    </source>
</evidence>
<comment type="subcellular location">
    <subcellularLocation>
        <location evidence="1">Membrane</location>
        <topology evidence="1">Multi-pass membrane protein</topology>
    </subcellularLocation>
</comment>
<feature type="transmembrane region" description="Helical" evidence="6">
    <location>
        <begin position="207"/>
        <end position="228"/>
    </location>
</feature>
<dbReference type="CDD" id="cd06176">
    <property type="entry name" value="MFS_BCD_PucC-like"/>
    <property type="match status" value="1"/>
</dbReference>
<dbReference type="OrthoDB" id="8558818at2"/>
<feature type="transmembrane region" description="Helical" evidence="6">
    <location>
        <begin position="360"/>
        <end position="380"/>
    </location>
</feature>
<keyword evidence="5 6" id="KW-0472">Membrane</keyword>
<evidence type="ECO:0000256" key="3">
    <source>
        <dbReference type="ARBA" id="ARBA00022692"/>
    </source>
</evidence>
<keyword evidence="8" id="KW-1185">Reference proteome</keyword>
<proteinExistence type="inferred from homology"/>
<keyword evidence="3 6" id="KW-0812">Transmembrane</keyword>
<feature type="transmembrane region" description="Helical" evidence="6">
    <location>
        <begin position="260"/>
        <end position="277"/>
    </location>
</feature>
<keyword evidence="4 6" id="KW-1133">Transmembrane helix</keyword>
<evidence type="ECO:0000313" key="8">
    <source>
        <dbReference type="Proteomes" id="UP000274556"/>
    </source>
</evidence>
<feature type="transmembrane region" description="Helical" evidence="6">
    <location>
        <begin position="327"/>
        <end position="348"/>
    </location>
</feature>
<dbReference type="InterPro" id="IPR036259">
    <property type="entry name" value="MFS_trans_sf"/>
</dbReference>
<dbReference type="RefSeq" id="WP_120797908.1">
    <property type="nucleotide sequence ID" value="NZ_RBXL01000001.1"/>
</dbReference>
<evidence type="ECO:0000256" key="2">
    <source>
        <dbReference type="ARBA" id="ARBA00008412"/>
    </source>
</evidence>
<dbReference type="Gene3D" id="1.20.1250.20">
    <property type="entry name" value="MFS general substrate transporter like domains"/>
    <property type="match status" value="1"/>
</dbReference>
<name>A0A495VAN4_9GAMM</name>
<feature type="transmembrane region" description="Helical" evidence="6">
    <location>
        <begin position="105"/>
        <end position="129"/>
    </location>
</feature>
<dbReference type="Pfam" id="PF03209">
    <property type="entry name" value="PUCC"/>
    <property type="match status" value="1"/>
</dbReference>
<dbReference type="SUPFAM" id="SSF103473">
    <property type="entry name" value="MFS general substrate transporter"/>
    <property type="match status" value="1"/>
</dbReference>
<dbReference type="EMBL" id="RBXL01000001">
    <property type="protein sequence ID" value="RKT45693.1"/>
    <property type="molecule type" value="Genomic_DNA"/>
</dbReference>
<dbReference type="PANTHER" id="PTHR23538">
    <property type="entry name" value="44.5 KD BACTERIOCHLOROPHYLL SYNTHASE SUBUNIT"/>
    <property type="match status" value="1"/>
</dbReference>
<feature type="transmembrane region" description="Helical" evidence="6">
    <location>
        <begin position="35"/>
        <end position="52"/>
    </location>
</feature>
<evidence type="ECO:0000256" key="1">
    <source>
        <dbReference type="ARBA" id="ARBA00004141"/>
    </source>
</evidence>
<feature type="transmembrane region" description="Helical" evidence="6">
    <location>
        <begin position="436"/>
        <end position="457"/>
    </location>
</feature>
<dbReference type="PIRSF" id="PIRSF016565">
    <property type="entry name" value="PucC"/>
    <property type="match status" value="1"/>
</dbReference>
<protein>
    <submittedName>
        <fullName evidence="7">BCD family chlorophyll transporter-like MFS transporter</fullName>
    </submittedName>
</protein>
<feature type="transmembrane region" description="Helical" evidence="6">
    <location>
        <begin position="297"/>
        <end position="315"/>
    </location>
</feature>
<comment type="caution">
    <text evidence="7">The sequence shown here is derived from an EMBL/GenBank/DDBJ whole genome shotgun (WGS) entry which is preliminary data.</text>
</comment>
<dbReference type="GO" id="GO:0016020">
    <property type="term" value="C:membrane"/>
    <property type="evidence" value="ECO:0007669"/>
    <property type="project" value="UniProtKB-SubCell"/>
</dbReference>
<dbReference type="AlphaFoldDB" id="A0A495VAN4"/>
<evidence type="ECO:0000256" key="5">
    <source>
        <dbReference type="ARBA" id="ARBA00023136"/>
    </source>
</evidence>
<reference evidence="7 8" key="1">
    <citation type="submission" date="2018-10" db="EMBL/GenBank/DDBJ databases">
        <title>Genomic Encyclopedia of Archaeal and Bacterial Type Strains, Phase II (KMG-II): from individual species to whole genera.</title>
        <authorList>
            <person name="Goeker M."/>
        </authorList>
    </citation>
    <scope>NUCLEOTIDE SEQUENCE [LARGE SCALE GENOMIC DNA]</scope>
    <source>
        <strain evidence="7 8">DSM 235</strain>
    </source>
</reference>
<dbReference type="Proteomes" id="UP000274556">
    <property type="component" value="Unassembled WGS sequence"/>
</dbReference>
<dbReference type="PANTHER" id="PTHR23538:SF1">
    <property type="entry name" value="44.5 KD BACTERIOCHLOROPHYLL SYNTHASE SUBUNIT"/>
    <property type="match status" value="1"/>
</dbReference>
<dbReference type="InterPro" id="IPR026036">
    <property type="entry name" value="PucC"/>
</dbReference>
<feature type="transmembrane region" description="Helical" evidence="6">
    <location>
        <begin position="64"/>
        <end position="84"/>
    </location>
</feature>
<organism evidence="7 8">
    <name type="scientific">Thiocapsa rosea</name>
    <dbReference type="NCBI Taxonomy" id="69360"/>
    <lineage>
        <taxon>Bacteria</taxon>
        <taxon>Pseudomonadati</taxon>
        <taxon>Pseudomonadota</taxon>
        <taxon>Gammaproteobacteria</taxon>
        <taxon>Chromatiales</taxon>
        <taxon>Chromatiaceae</taxon>
        <taxon>Thiocapsa</taxon>
    </lineage>
</organism>
<feature type="transmembrane region" description="Helical" evidence="6">
    <location>
        <begin position="141"/>
        <end position="165"/>
    </location>
</feature>
<sequence length="476" mass="50624">MSRNDDPWAQAWRELLPRILPFSDVSSADFPLRRILRLSLFQVSVGMAMVLLQGTLNRVMVVELAVPASLVGLMLALPLIFAPLRALIGHRSDYHHSAFGLRRIPYIWLGSMMQFGGFAMMPFALLLLADVNNQFNVLGQFGAALAFLLVGAGLHTTQTAGLALATDLSPPEKRPRVVALLYVTLLAAWAGSSLLFGHLLTNFSNELLIQVIQGVALATIILNVVALWKQEAIDQQRAAHPVPRPPFLETWRNFTRGGRASRLLVVVGLGTVGFTMQDILLEPYGGQILGLSVSQTTALNAIWAAGSLLAFVLAARLMGRGSEPYRIAAVGALIGILAFVAVILSAPLDAVWLYRTGAGLIGFGGGLFMVATLTAAMALAEGGFSGLALGAWGAVQATAMGLAFAAGGILRDVVMAMANRGVFGEDLAWPALGYDVVYALEILFLIATLVVILPLALRPGDANTRAGSKIGLDHMP</sequence>
<accession>A0A495VAN4</accession>
<dbReference type="InterPro" id="IPR004896">
    <property type="entry name" value="PucC-rel"/>
</dbReference>